<accession>A0A1G7DYY8</accession>
<feature type="transmembrane region" description="Helical" evidence="11">
    <location>
        <begin position="45"/>
        <end position="65"/>
    </location>
</feature>
<dbReference type="InterPro" id="IPR043504">
    <property type="entry name" value="Peptidase_S1_PA_chymotrypsin"/>
</dbReference>
<keyword evidence="7 9" id="KW-1015">Disulfide bond</keyword>
<keyword evidence="6" id="KW-0865">Zymogen</keyword>
<evidence type="ECO:0000256" key="2">
    <source>
        <dbReference type="ARBA" id="ARBA00022670"/>
    </source>
</evidence>
<proteinExistence type="inferred from homology"/>
<dbReference type="PIRSF" id="PIRSF001134">
    <property type="entry name" value="Streptogrisin"/>
    <property type="match status" value="1"/>
</dbReference>
<feature type="region of interest" description="Disordered" evidence="10">
    <location>
        <begin position="1"/>
        <end position="26"/>
    </location>
</feature>
<dbReference type="Pfam" id="PF00089">
    <property type="entry name" value="Trypsin"/>
    <property type="match status" value="1"/>
</dbReference>
<dbReference type="InterPro" id="IPR004236">
    <property type="entry name" value="Pept_S1_alpha_lytic"/>
</dbReference>
<keyword evidence="11" id="KW-0812">Transmembrane</keyword>
<dbReference type="EMBL" id="FNAD01000031">
    <property type="protein sequence ID" value="SDE56602.1"/>
    <property type="molecule type" value="Genomic_DNA"/>
</dbReference>
<keyword evidence="11" id="KW-1133">Transmembrane helix</keyword>
<keyword evidence="15" id="KW-1185">Reference proteome</keyword>
<feature type="disulfide bond" evidence="9">
    <location>
        <begin position="336"/>
        <end position="346"/>
    </location>
</feature>
<evidence type="ECO:0000256" key="5">
    <source>
        <dbReference type="ARBA" id="ARBA00022825"/>
    </source>
</evidence>
<sequence>MAGITERTLANANRESAPSRHGSRLPVGCRCPHPKGMNHMNRQRALAVTAAGALATALSLAAGAAPVSAAILDAKAEAARAELVGEVSPGLIEELSDTFGITESEAYDRLAVEAVAADLLAEAPESLDDSFAGVWVSEDADEVFIATTDASDSTGIRADGATPVLVEHDLGALEDAAGSLDAISAEGYYGHYIDLRSNTLVIETADEAVAADAIEAAGIDPALVTVDAEAEAPQTFFVRGGDAYNIENSWRCSVGFSVRQGSTPGFVTAGHCGAAGDSVTGGEAAPGTFRNSVFPGSDRAWVAVGTSEVLYDDVNMYSGTRDVANSTQAAVGSSICRSGSTTGWHCGTVQAFNQTVRYAEGAVYGMTRTNVCAEPGDSGGSFISGNSAQGMTSGGNGNCSSGGTTYFQPIGPALSAWGLTLVTS</sequence>
<evidence type="ECO:0000313" key="15">
    <source>
        <dbReference type="Proteomes" id="UP000198949"/>
    </source>
</evidence>
<dbReference type="InterPro" id="IPR001316">
    <property type="entry name" value="Pept_S1A_streptogrisin"/>
</dbReference>
<feature type="disulfide bond" evidence="9">
    <location>
        <begin position="252"/>
        <end position="272"/>
    </location>
</feature>
<dbReference type="Gene3D" id="2.40.10.10">
    <property type="entry name" value="Trypsin-like serine proteases"/>
    <property type="match status" value="2"/>
</dbReference>
<gene>
    <name evidence="14" type="ORF">SAMN05216270_1318</name>
</gene>
<evidence type="ECO:0000256" key="9">
    <source>
        <dbReference type="PIRSR" id="PIRSR001134-2"/>
    </source>
</evidence>
<dbReference type="InterPro" id="IPR009003">
    <property type="entry name" value="Peptidase_S1_PA"/>
</dbReference>
<feature type="domain" description="Peptidase S1" evidence="12">
    <location>
        <begin position="247"/>
        <end position="410"/>
    </location>
</feature>
<evidence type="ECO:0000256" key="8">
    <source>
        <dbReference type="PIRSR" id="PIRSR001134-1"/>
    </source>
</evidence>
<dbReference type="STRING" id="58114.SAMN05216270_1318"/>
<dbReference type="CDD" id="cd21112">
    <property type="entry name" value="alphaLP-like"/>
    <property type="match status" value="1"/>
</dbReference>
<evidence type="ECO:0000256" key="3">
    <source>
        <dbReference type="ARBA" id="ARBA00022729"/>
    </source>
</evidence>
<evidence type="ECO:0000256" key="7">
    <source>
        <dbReference type="ARBA" id="ARBA00023157"/>
    </source>
</evidence>
<dbReference type="Pfam" id="PF02983">
    <property type="entry name" value="Pro_Al_protease"/>
    <property type="match status" value="1"/>
</dbReference>
<keyword evidence="5" id="KW-0720">Serine protease</keyword>
<feature type="active site" description="Charge relay system" evidence="8">
    <location>
        <position position="271"/>
    </location>
</feature>
<keyword evidence="2" id="KW-0645">Protease</keyword>
<evidence type="ECO:0000256" key="10">
    <source>
        <dbReference type="SAM" id="MobiDB-lite"/>
    </source>
</evidence>
<dbReference type="Gene3D" id="3.30.300.50">
    <property type="match status" value="2"/>
</dbReference>
<keyword evidence="11" id="KW-0472">Membrane</keyword>
<evidence type="ECO:0000259" key="13">
    <source>
        <dbReference type="Pfam" id="PF02983"/>
    </source>
</evidence>
<dbReference type="GO" id="GO:0005576">
    <property type="term" value="C:extracellular region"/>
    <property type="evidence" value="ECO:0007669"/>
    <property type="project" value="InterPro"/>
</dbReference>
<dbReference type="SUPFAM" id="SSF50494">
    <property type="entry name" value="Trypsin-like serine proteases"/>
    <property type="match status" value="1"/>
</dbReference>
<keyword evidence="4" id="KW-0378">Hydrolase</keyword>
<evidence type="ECO:0000256" key="4">
    <source>
        <dbReference type="ARBA" id="ARBA00022801"/>
    </source>
</evidence>
<dbReference type="InterPro" id="IPR001254">
    <property type="entry name" value="Trypsin_dom"/>
</dbReference>
<evidence type="ECO:0000256" key="6">
    <source>
        <dbReference type="ARBA" id="ARBA00023145"/>
    </source>
</evidence>
<keyword evidence="3" id="KW-0732">Signal</keyword>
<comment type="similarity">
    <text evidence="1">Belongs to the peptidase S1 family.</text>
</comment>
<dbReference type="AlphaFoldDB" id="A0A1G7DYY8"/>
<feature type="domain" description="Peptidase S1A alpha-lytic prodomain" evidence="13">
    <location>
        <begin position="170"/>
        <end position="220"/>
    </location>
</feature>
<dbReference type="PRINTS" id="PR00861">
    <property type="entry name" value="ALYTICPTASE"/>
</dbReference>
<organism evidence="14 15">
    <name type="scientific">Glycomyces harbinensis</name>
    <dbReference type="NCBI Taxonomy" id="58114"/>
    <lineage>
        <taxon>Bacteria</taxon>
        <taxon>Bacillati</taxon>
        <taxon>Actinomycetota</taxon>
        <taxon>Actinomycetes</taxon>
        <taxon>Glycomycetales</taxon>
        <taxon>Glycomycetaceae</taxon>
        <taxon>Glycomyces</taxon>
    </lineage>
</organism>
<dbReference type="OrthoDB" id="8781117at2"/>
<feature type="disulfide bond" evidence="9">
    <location>
        <begin position="372"/>
        <end position="399"/>
    </location>
</feature>
<reference evidence="15" key="1">
    <citation type="submission" date="2016-10" db="EMBL/GenBank/DDBJ databases">
        <authorList>
            <person name="Varghese N."/>
            <person name="Submissions S."/>
        </authorList>
    </citation>
    <scope>NUCLEOTIDE SEQUENCE [LARGE SCALE GENOMIC DNA]</scope>
    <source>
        <strain evidence="15">CGMCC 4.3516</strain>
    </source>
</reference>
<evidence type="ECO:0000256" key="11">
    <source>
        <dbReference type="SAM" id="Phobius"/>
    </source>
</evidence>
<dbReference type="Proteomes" id="UP000198949">
    <property type="component" value="Unassembled WGS sequence"/>
</dbReference>
<dbReference type="GO" id="GO:0006508">
    <property type="term" value="P:proteolysis"/>
    <property type="evidence" value="ECO:0007669"/>
    <property type="project" value="UniProtKB-KW"/>
</dbReference>
<evidence type="ECO:0000256" key="1">
    <source>
        <dbReference type="ARBA" id="ARBA00007664"/>
    </source>
</evidence>
<protein>
    <submittedName>
        <fullName evidence="14">Streptogrisin C</fullName>
    </submittedName>
</protein>
<dbReference type="InterPro" id="IPR035070">
    <property type="entry name" value="Streptogrisin_prodomain"/>
</dbReference>
<dbReference type="GO" id="GO:0004252">
    <property type="term" value="F:serine-type endopeptidase activity"/>
    <property type="evidence" value="ECO:0007669"/>
    <property type="project" value="InterPro"/>
</dbReference>
<evidence type="ECO:0000313" key="14">
    <source>
        <dbReference type="EMBL" id="SDE56602.1"/>
    </source>
</evidence>
<feature type="active site" description="Charge relay system" evidence="8">
    <location>
        <position position="378"/>
    </location>
</feature>
<feature type="active site" description="Charge relay system" evidence="8">
    <location>
        <position position="298"/>
    </location>
</feature>
<name>A0A1G7DYY8_9ACTN</name>
<evidence type="ECO:0000259" key="12">
    <source>
        <dbReference type="Pfam" id="PF00089"/>
    </source>
</evidence>